<feature type="compositionally biased region" description="Basic residues" evidence="2">
    <location>
        <begin position="667"/>
        <end position="678"/>
    </location>
</feature>
<sequence>MFGTKLRTWMEAHIVRSKKKKDRKKGDKGFDSTCNSPRSHSSNRSPALHQPQILCSHRTTVLLKPYINADSIEFMNYRGYTFFLFIVHPVDSPTKNVDGIRLHGGNYGATVTTSSGTSGGTAGSVSLSSPESAYSTGYSTDGTSPGTSFPPEYYINIRTGTHYFQSNGSSGAATTANNNNNNNNKTRVKRPPGNAGDHLPPAGSSILSGNGRVEDRGQSTASTTNMTRDNGQPEVRTSTPHKIWFEKRQERSLLRSFEISRYDIFTKGEHDAALPSNASHSIQPSNRSLRPRVQRHPVSVAKQEVYILEVAFIVMACITGEYESAETSTNHGQRQHQPRQQENSHRRTESYSADSTRNNLPVPSSIPPPLVSPPVQSPRERSRIRTNPWLSANSSGSSTNGLKSRLALDESSSSSGLKLTESSGSASDVNLNGREPHGRREHRQESLSAGRSPYKLITRDTVDRRNFFCNLIIVGPRIAQINQNWRITSGMDLRPKISLALQRRASSSSSSSASSVTRSVRSSEDDITLNEMMGKFDESYVYEKETDILSDSDPTDCEDYIDSLSDIDTGQDGGDENDPFENDELDYIDNGSFLDLDSLDCGGHFPNTGHCTYFTFTSELSRRGSRLRESFLKRRTKDEISQRNVNTRTSTKRQSTRHRKMDDKQSEKRKKRISQRRKPNLDRCDDETANLNRVLVERMLLKNSGFNQGSRSVGGTPMCLRRRKHDVNKNLSPMRLNGNPSTIRPAVMENEIVKRRSNSVSYVNGNIVRRHVTGNTYMTTFASEIALIEADKEADRKYRELILEAENILVSMQKYQSPSPCVPSPSRKLHNGLANKRVELIKNTELNIELALSKSRNSQPELQSGSIRDLEHTSPKRQFAQPCSPIHRFMERNSPANFVPKEPPPVFRQHELSKCPDSPAMTRRTTPQSSPSRSLMNQQMHRARNGEPESKDGNRSSRIALNCNGGMKPETVNANNSLGEKIHANGMMQGSLGGGRKEFRSARETTKEEGVTSSSSDSEEKCDVRRRAPLMTFRSVDMGPIKEGSSYCPQSEPVKRKVYAGSATYGRIQKTLGEHVMLRNSDGDTATDDTDDSRRSLKEKVAQLRQERLAAEANANNIQDSQFFQHQLSQLRRQMLMQTIESLKRSLEDQSATLKQTCLEPTSLLTDELP</sequence>
<feature type="compositionally biased region" description="Basic residues" evidence="2">
    <location>
        <begin position="650"/>
        <end position="659"/>
    </location>
</feature>
<dbReference type="AlphaFoldDB" id="A0A151IWY1"/>
<dbReference type="EMBL" id="KQ980843">
    <property type="protein sequence ID" value="KYN12282.1"/>
    <property type="molecule type" value="Genomic_DNA"/>
</dbReference>
<feature type="compositionally biased region" description="Basic and acidic residues" evidence="2">
    <location>
        <begin position="434"/>
        <end position="445"/>
    </location>
</feature>
<feature type="region of interest" description="Disordered" evidence="2">
    <location>
        <begin position="855"/>
        <end position="881"/>
    </location>
</feature>
<feature type="region of interest" description="Disordered" evidence="2">
    <location>
        <begin position="326"/>
        <end position="452"/>
    </location>
</feature>
<feature type="compositionally biased region" description="Polar residues" evidence="2">
    <location>
        <begin position="127"/>
        <end position="147"/>
    </location>
</feature>
<accession>A0A151IWY1</accession>
<feature type="compositionally biased region" description="Polar residues" evidence="2">
    <location>
        <begin position="218"/>
        <end position="239"/>
    </location>
</feature>
<feature type="region of interest" description="Disordered" evidence="2">
    <location>
        <begin position="166"/>
        <end position="239"/>
    </location>
</feature>
<feature type="region of interest" description="Disordered" evidence="2">
    <location>
        <begin position="15"/>
        <end position="50"/>
    </location>
</feature>
<feature type="region of interest" description="Disordered" evidence="2">
    <location>
        <begin position="502"/>
        <end position="524"/>
    </location>
</feature>
<name>A0A151IWY1_9HYME</name>
<feature type="compositionally biased region" description="Low complexity" evidence="2">
    <location>
        <begin position="166"/>
        <end position="184"/>
    </location>
</feature>
<feature type="coiled-coil region" evidence="1">
    <location>
        <begin position="1087"/>
        <end position="1157"/>
    </location>
</feature>
<feature type="compositionally biased region" description="Low complexity" evidence="2">
    <location>
        <begin position="35"/>
        <end position="46"/>
    </location>
</feature>
<feature type="region of interest" description="Disordered" evidence="2">
    <location>
        <begin position="894"/>
        <end position="968"/>
    </location>
</feature>
<feature type="compositionally biased region" description="Polar residues" evidence="2">
    <location>
        <begin position="855"/>
        <end position="866"/>
    </location>
</feature>
<feature type="compositionally biased region" description="Polar residues" evidence="2">
    <location>
        <begin position="276"/>
        <end position="288"/>
    </location>
</feature>
<feature type="compositionally biased region" description="Basic and acidic residues" evidence="2">
    <location>
        <begin position="631"/>
        <end position="641"/>
    </location>
</feature>
<evidence type="ECO:0000256" key="1">
    <source>
        <dbReference type="SAM" id="Coils"/>
    </source>
</evidence>
<reference evidence="3 4" key="1">
    <citation type="submission" date="2015-09" db="EMBL/GenBank/DDBJ databases">
        <title>Trachymyrmex cornetzi WGS genome.</title>
        <authorList>
            <person name="Nygaard S."/>
            <person name="Hu H."/>
            <person name="Boomsma J."/>
            <person name="Zhang G."/>
        </authorList>
    </citation>
    <scope>NUCLEOTIDE SEQUENCE [LARGE SCALE GENOMIC DNA]</scope>
    <source>
        <strain evidence="3">Tcor2-1</strain>
        <tissue evidence="3">Whole body</tissue>
    </source>
</reference>
<proteinExistence type="predicted"/>
<evidence type="ECO:0000256" key="2">
    <source>
        <dbReference type="SAM" id="MobiDB-lite"/>
    </source>
</evidence>
<feature type="region of interest" description="Disordered" evidence="2">
    <location>
        <begin position="114"/>
        <end position="147"/>
    </location>
</feature>
<evidence type="ECO:0000313" key="4">
    <source>
        <dbReference type="Proteomes" id="UP000078492"/>
    </source>
</evidence>
<protein>
    <submittedName>
        <fullName evidence="3">Uncharacterized protein</fullName>
    </submittedName>
</protein>
<feature type="compositionally biased region" description="Pro residues" evidence="2">
    <location>
        <begin position="364"/>
        <end position="376"/>
    </location>
</feature>
<feature type="region of interest" description="Disordered" evidence="2">
    <location>
        <begin position="631"/>
        <end position="685"/>
    </location>
</feature>
<dbReference type="Proteomes" id="UP000078492">
    <property type="component" value="Unassembled WGS sequence"/>
</dbReference>
<feature type="compositionally biased region" description="Basic and acidic residues" evidence="2">
    <location>
        <begin position="944"/>
        <end position="955"/>
    </location>
</feature>
<feature type="compositionally biased region" description="Low complexity" evidence="2">
    <location>
        <begin position="403"/>
        <end position="425"/>
    </location>
</feature>
<gene>
    <name evidence="3" type="ORF">ALC57_15513</name>
</gene>
<feature type="compositionally biased region" description="Low complexity" evidence="2">
    <location>
        <begin position="922"/>
        <end position="934"/>
    </location>
</feature>
<feature type="compositionally biased region" description="Polar residues" evidence="2">
    <location>
        <begin position="388"/>
        <end position="402"/>
    </location>
</feature>
<organism evidence="3 4">
    <name type="scientific">Trachymyrmex cornetzi</name>
    <dbReference type="NCBI Taxonomy" id="471704"/>
    <lineage>
        <taxon>Eukaryota</taxon>
        <taxon>Metazoa</taxon>
        <taxon>Ecdysozoa</taxon>
        <taxon>Arthropoda</taxon>
        <taxon>Hexapoda</taxon>
        <taxon>Insecta</taxon>
        <taxon>Pterygota</taxon>
        <taxon>Neoptera</taxon>
        <taxon>Endopterygota</taxon>
        <taxon>Hymenoptera</taxon>
        <taxon>Apocrita</taxon>
        <taxon>Aculeata</taxon>
        <taxon>Formicoidea</taxon>
        <taxon>Formicidae</taxon>
        <taxon>Myrmicinae</taxon>
        <taxon>Trachymyrmex</taxon>
    </lineage>
</organism>
<feature type="region of interest" description="Disordered" evidence="2">
    <location>
        <begin position="986"/>
        <end position="1022"/>
    </location>
</feature>
<feature type="compositionally biased region" description="Basic and acidic residues" evidence="2">
    <location>
        <begin position="995"/>
        <end position="1010"/>
    </location>
</feature>
<feature type="region of interest" description="Disordered" evidence="2">
    <location>
        <begin position="274"/>
        <end position="294"/>
    </location>
</feature>
<feature type="compositionally biased region" description="Low complexity" evidence="2">
    <location>
        <begin position="503"/>
        <end position="520"/>
    </location>
</feature>
<keyword evidence="4" id="KW-1185">Reference proteome</keyword>
<keyword evidence="1" id="KW-0175">Coiled coil</keyword>
<feature type="compositionally biased region" description="Polar residues" evidence="2">
    <location>
        <begin position="350"/>
        <end position="359"/>
    </location>
</feature>
<evidence type="ECO:0000313" key="3">
    <source>
        <dbReference type="EMBL" id="KYN12282.1"/>
    </source>
</evidence>